<dbReference type="EMBL" id="JADBJN010000001">
    <property type="protein sequence ID" value="KAG5682853.1"/>
    <property type="molecule type" value="Genomic_DNA"/>
</dbReference>
<keyword evidence="3" id="KW-0963">Cytoplasm</keyword>
<dbReference type="GO" id="GO:0031087">
    <property type="term" value="P:deadenylation-independent decapping of nuclear-transcribed mRNA"/>
    <property type="evidence" value="ECO:0007669"/>
    <property type="project" value="InterPro"/>
</dbReference>
<dbReference type="OrthoDB" id="21128at2759"/>
<dbReference type="Gene3D" id="2.130.10.10">
    <property type="entry name" value="YVTN repeat-like/Quinoprotein amine dehydrogenase"/>
    <property type="match status" value="1"/>
</dbReference>
<evidence type="ECO:0000256" key="2">
    <source>
        <dbReference type="ARBA" id="ARBA00009639"/>
    </source>
</evidence>
<dbReference type="InterPro" id="IPR032401">
    <property type="entry name" value="EDC4_WD40"/>
</dbReference>
<dbReference type="SMART" id="SM00320">
    <property type="entry name" value="WD40"/>
    <property type="match status" value="2"/>
</dbReference>
<evidence type="ECO:0000259" key="9">
    <source>
        <dbReference type="Pfam" id="PF16529"/>
    </source>
</evidence>
<dbReference type="Pfam" id="PF16529">
    <property type="entry name" value="Ge1_WD40"/>
    <property type="match status" value="1"/>
</dbReference>
<keyword evidence="5" id="KW-0677">Repeat</keyword>
<dbReference type="InterPro" id="IPR015943">
    <property type="entry name" value="WD40/YVTN_repeat-like_dom_sf"/>
</dbReference>
<dbReference type="InterPro" id="IPR044938">
    <property type="entry name" value="EDC4_C_sf"/>
</dbReference>
<gene>
    <name evidence="11" type="ORF">PVAND_012175</name>
</gene>
<comment type="similarity">
    <text evidence="2">Belongs to the WD repeat EDC4 family.</text>
</comment>
<dbReference type="InterPro" id="IPR001680">
    <property type="entry name" value="WD40_rpt"/>
</dbReference>
<comment type="subcellular location">
    <subcellularLocation>
        <location evidence="1">Cytoplasm</location>
        <location evidence="1">P-body</location>
    </subcellularLocation>
</comment>
<feature type="domain" description="Enhancer of mRNA-decapping protein 4 WD40 repeat region" evidence="9">
    <location>
        <begin position="45"/>
        <end position="370"/>
    </location>
</feature>
<feature type="compositionally biased region" description="Acidic residues" evidence="8">
    <location>
        <begin position="668"/>
        <end position="689"/>
    </location>
</feature>
<dbReference type="PANTHER" id="PTHR15598">
    <property type="entry name" value="ENHANCER OF MRNA-DECAPPING PROTEIN 4"/>
    <property type="match status" value="1"/>
</dbReference>
<feature type="repeat" description="WD" evidence="7">
    <location>
        <begin position="228"/>
        <end position="261"/>
    </location>
</feature>
<keyword evidence="6" id="KW-0175">Coiled coil</keyword>
<evidence type="ECO:0000256" key="8">
    <source>
        <dbReference type="SAM" id="MobiDB-lite"/>
    </source>
</evidence>
<evidence type="ECO:0000256" key="4">
    <source>
        <dbReference type="ARBA" id="ARBA00022574"/>
    </source>
</evidence>
<dbReference type="GO" id="GO:0000932">
    <property type="term" value="C:P-body"/>
    <property type="evidence" value="ECO:0007669"/>
    <property type="project" value="UniProtKB-SubCell"/>
</dbReference>
<dbReference type="FunFam" id="1.10.220.100:FF:000001">
    <property type="entry name" value="Enhancer of mRNA-decapping protein 4"/>
    <property type="match status" value="1"/>
</dbReference>
<dbReference type="PROSITE" id="PS50294">
    <property type="entry name" value="WD_REPEATS_REGION"/>
    <property type="match status" value="1"/>
</dbReference>
<dbReference type="InterPro" id="IPR036322">
    <property type="entry name" value="WD40_repeat_dom_sf"/>
</dbReference>
<organism evidence="11 12">
    <name type="scientific">Polypedilum vanderplanki</name>
    <name type="common">Sleeping chironomid midge</name>
    <dbReference type="NCBI Taxonomy" id="319348"/>
    <lineage>
        <taxon>Eukaryota</taxon>
        <taxon>Metazoa</taxon>
        <taxon>Ecdysozoa</taxon>
        <taxon>Arthropoda</taxon>
        <taxon>Hexapoda</taxon>
        <taxon>Insecta</taxon>
        <taxon>Pterygota</taxon>
        <taxon>Neoptera</taxon>
        <taxon>Endopterygota</taxon>
        <taxon>Diptera</taxon>
        <taxon>Nematocera</taxon>
        <taxon>Chironomoidea</taxon>
        <taxon>Chironomidae</taxon>
        <taxon>Chironominae</taxon>
        <taxon>Polypedilum</taxon>
        <taxon>Polypedilum</taxon>
    </lineage>
</organism>
<dbReference type="InterPro" id="IPR049404">
    <property type="entry name" value="EDC4_C"/>
</dbReference>
<dbReference type="InterPro" id="IPR045152">
    <property type="entry name" value="EDC4-like"/>
</dbReference>
<dbReference type="SUPFAM" id="SSF50978">
    <property type="entry name" value="WD40 repeat-like"/>
    <property type="match status" value="1"/>
</dbReference>
<evidence type="ECO:0000256" key="5">
    <source>
        <dbReference type="ARBA" id="ARBA00022737"/>
    </source>
</evidence>
<dbReference type="PANTHER" id="PTHR15598:SF5">
    <property type="entry name" value="ENHANCER OF MRNA-DECAPPING PROTEIN 4"/>
    <property type="match status" value="1"/>
</dbReference>
<dbReference type="Proteomes" id="UP001107558">
    <property type="component" value="Chromosome 1"/>
</dbReference>
<evidence type="ECO:0000256" key="6">
    <source>
        <dbReference type="ARBA" id="ARBA00023054"/>
    </source>
</evidence>
<sequence>MDKKNNQISSTIAFNSEDDKQHCYETNGANITVQVQPRLNSSSHGSSMVKFKKLYGYKWEEKDYPGRLVAIHKDGKILAYSISVNGRGLVRVIHLGIGSMRMLLKGLSKECLDLEFAHCSRQIIIGFIEETAVHVYKIEVNEKTENLSSVFLLKIESPLVNHVPAMDKIRFCPFVPEENDIEDEFSVLLFVWVRGNKFECYSTKTILDAYGPCSKNADEITEGIVKSYEEDRAMITSVTFSPDGTTLAIGTQDGSIRFYQIYFHEETPRCLHTWNPHDSQAISDFFFLDNHTQPIAGSTLWKYVVTLSNNNTEIKVSSCDSWEILQTIQFKSADGQPLSFKAEIDRTSSYLILSDMKNRQLYILQILKENQLSQNNGDEQSNDGNNGGGFARVFVKSIAEFHLSSTILSYIISNASIRRYKCALSENYLIDELEDYDEENSSIFCVALKLFTIFPDSVQECQILYQTPLNQSAEVLKTEVTSTSSSSEPKSPAPSALPLLNVASTGIEIMKNDLALRTPPQKASQLNLITPDSFSSPVEKPKEVSQEVLSTIFMLAKNNQASGVSHEAVLKLPNCALIEEEKIFQQKIAASETVPSSSIEQLPLNLKSTSGGSSPSREVRDIMLQADSNNEDYYPPDEEDDIDIDESEDKAVLNALNALGVAHFKNIDDDDDDEEEDDGNEEDDEDDEPDVKVTKSKKPDWPQAPQFIDSSNAASATAKQVETLSNRMNQMIEIMEQQSRYIAELRSDIYSLKSQTNAEAVMSQNLITRVEESGIKAVDQNYSKVETLLLNREKHNQRELTESIMKLFQQLSRNQLATTESAVKESVKSVCGNKAFVDGVSQAMLAGTQKSLEQIFRKSLEDIMIPSYEKITHEMFQEMGKVFTQGTKDYTQAFDAYIKQYGAVHYQMTQFGDTIRQIPQQVKQEVKSTYDANVIPVLNSKLSHLKQQLDVFQTKITQDIRELVKKEIQNGFEQQRASLEDSVLSAVTRSQTETPAPPTTFDHQEAIKQYLALGEVNKAFHTALISNDLSLVEFTIEKADFNTVFKPPLQLEQTVLLSLIQQITVDMNRYSEIKNRYLNEAIINLNMQDPITREHSPKILRELYNTLQIYISSKPTNQLTSSIKMIMLAAQTIANM</sequence>
<evidence type="ECO:0008006" key="13">
    <source>
        <dbReference type="Google" id="ProtNLM"/>
    </source>
</evidence>
<proteinExistence type="inferred from homology"/>
<dbReference type="PROSITE" id="PS50082">
    <property type="entry name" value="WD_REPEATS_2"/>
    <property type="match status" value="1"/>
</dbReference>
<dbReference type="Pfam" id="PF21289">
    <property type="entry name" value="EDC4_C"/>
    <property type="match status" value="1"/>
</dbReference>
<keyword evidence="4 7" id="KW-0853">WD repeat</keyword>
<evidence type="ECO:0000259" key="10">
    <source>
        <dbReference type="Pfam" id="PF21289"/>
    </source>
</evidence>
<evidence type="ECO:0000313" key="12">
    <source>
        <dbReference type="Proteomes" id="UP001107558"/>
    </source>
</evidence>
<accession>A0A9J6CLM3</accession>
<feature type="region of interest" description="Disordered" evidence="8">
    <location>
        <begin position="664"/>
        <end position="714"/>
    </location>
</feature>
<keyword evidence="12" id="KW-1185">Reference proteome</keyword>
<feature type="domain" description="Enhancer of mRNA-decapping protein 4 C-terminal" evidence="10">
    <location>
        <begin position="1007"/>
        <end position="1126"/>
    </location>
</feature>
<evidence type="ECO:0000256" key="3">
    <source>
        <dbReference type="ARBA" id="ARBA00022490"/>
    </source>
</evidence>
<dbReference type="Gene3D" id="1.10.220.100">
    <property type="entry name" value="conserved c-terminal region of ge- 1"/>
    <property type="match status" value="1"/>
</dbReference>
<evidence type="ECO:0000256" key="1">
    <source>
        <dbReference type="ARBA" id="ARBA00004201"/>
    </source>
</evidence>
<reference evidence="11" key="1">
    <citation type="submission" date="2021-03" db="EMBL/GenBank/DDBJ databases">
        <title>Chromosome level genome of the anhydrobiotic midge Polypedilum vanderplanki.</title>
        <authorList>
            <person name="Yoshida Y."/>
            <person name="Kikawada T."/>
            <person name="Gusev O."/>
        </authorList>
    </citation>
    <scope>NUCLEOTIDE SEQUENCE</scope>
    <source>
        <strain evidence="11">NIAS01</strain>
        <tissue evidence="11">Whole body or cell culture</tissue>
    </source>
</reference>
<dbReference type="Gene3D" id="6.10.140.270">
    <property type="match status" value="1"/>
</dbReference>
<comment type="caution">
    <text evidence="11">The sequence shown here is derived from an EMBL/GenBank/DDBJ whole genome shotgun (WGS) entry which is preliminary data.</text>
</comment>
<dbReference type="AlphaFoldDB" id="A0A9J6CLM3"/>
<evidence type="ECO:0000256" key="7">
    <source>
        <dbReference type="PROSITE-ProRule" id="PRU00221"/>
    </source>
</evidence>
<name>A0A9J6CLM3_POLVA</name>
<protein>
    <recommendedName>
        <fullName evidence="13">Enhancer of mRNA-decapping protein 4 WD40 repeat region domain-containing protein</fullName>
    </recommendedName>
</protein>
<feature type="compositionally biased region" description="Basic and acidic residues" evidence="8">
    <location>
        <begin position="690"/>
        <end position="700"/>
    </location>
</feature>
<evidence type="ECO:0000313" key="11">
    <source>
        <dbReference type="EMBL" id="KAG5682853.1"/>
    </source>
</evidence>